<reference evidence="2 3" key="1">
    <citation type="submission" date="2016-08" db="EMBL/GenBank/DDBJ databases">
        <title>Draft genome sequence of allopolyploid Zygosaccharomyces rouxii.</title>
        <authorList>
            <person name="Watanabe J."/>
            <person name="Uehara K."/>
            <person name="Mogi Y."/>
            <person name="Tsukioka Y."/>
        </authorList>
    </citation>
    <scope>NUCLEOTIDE SEQUENCE [LARGE SCALE GENOMIC DNA]</scope>
    <source>
        <strain evidence="2 3">NBRC 110957</strain>
    </source>
</reference>
<keyword evidence="1" id="KW-1133">Transmembrane helix</keyword>
<evidence type="ECO:0000256" key="1">
    <source>
        <dbReference type="SAM" id="Phobius"/>
    </source>
</evidence>
<evidence type="ECO:0000313" key="3">
    <source>
        <dbReference type="Proteomes" id="UP000187013"/>
    </source>
</evidence>
<dbReference type="eggNOG" id="ENOG502S6JB">
    <property type="taxonomic scope" value="Eukaryota"/>
</dbReference>
<dbReference type="PANTHER" id="PTHR28038">
    <property type="entry name" value="ADL329WP"/>
    <property type="match status" value="1"/>
</dbReference>
<dbReference type="EMBL" id="BDGX01000009">
    <property type="protein sequence ID" value="GAV48386.1"/>
    <property type="molecule type" value="Genomic_DNA"/>
</dbReference>
<proteinExistence type="predicted"/>
<comment type="caution">
    <text evidence="2">The sequence shown here is derived from an EMBL/GenBank/DDBJ whole genome shotgun (WGS) entry which is preliminary data.</text>
</comment>
<keyword evidence="1" id="KW-0812">Transmembrane</keyword>
<dbReference type="PANTHER" id="PTHR28038:SF1">
    <property type="entry name" value="ADL329WP"/>
    <property type="match status" value="1"/>
</dbReference>
<dbReference type="OrthoDB" id="284718at2759"/>
<protein>
    <submittedName>
        <fullName evidence="2">Uncharacterized protein</fullName>
    </submittedName>
</protein>
<name>A0A1Q2ZY33_ZYGRO</name>
<sequence length="127" mass="13421">MPVKRSDLSVIYKHQAPPKSPYASSSSVSGLVNQSTPMIAMFLKNKFLAWFALIQSFYAYLNFSPEETSSNSSNPSDQSPGLRVAMSVIGLFVCYMGLVFPQPAPASFSKAPDASASATAAAAATSS</sequence>
<dbReference type="AlphaFoldDB" id="A0A1Q2ZY33"/>
<evidence type="ECO:0000313" key="2">
    <source>
        <dbReference type="EMBL" id="GAV48386.1"/>
    </source>
</evidence>
<feature type="transmembrane region" description="Helical" evidence="1">
    <location>
        <begin position="47"/>
        <end position="63"/>
    </location>
</feature>
<keyword evidence="1" id="KW-0472">Membrane</keyword>
<organism evidence="2 3">
    <name type="scientific">Zygosaccharomyces rouxii</name>
    <dbReference type="NCBI Taxonomy" id="4956"/>
    <lineage>
        <taxon>Eukaryota</taxon>
        <taxon>Fungi</taxon>
        <taxon>Dikarya</taxon>
        <taxon>Ascomycota</taxon>
        <taxon>Saccharomycotina</taxon>
        <taxon>Saccharomycetes</taxon>
        <taxon>Saccharomycetales</taxon>
        <taxon>Saccharomycetaceae</taxon>
        <taxon>Zygosaccharomyces</taxon>
    </lineage>
</organism>
<dbReference type="Proteomes" id="UP000187013">
    <property type="component" value="Unassembled WGS sequence"/>
</dbReference>
<dbReference type="OMA" id="RNKFIGW"/>
<feature type="transmembrane region" description="Helical" evidence="1">
    <location>
        <begin position="83"/>
        <end position="100"/>
    </location>
</feature>
<gene>
    <name evidence="2" type="ORF">ZYGR_0I06830</name>
</gene>
<accession>A0A1Q2ZY33</accession>